<accession>A0A6D2KCV9</accession>
<evidence type="ECO:0000313" key="1">
    <source>
        <dbReference type="EMBL" id="CAA7049576.1"/>
    </source>
</evidence>
<protein>
    <submittedName>
        <fullName evidence="1">Uncharacterized protein</fullName>
    </submittedName>
</protein>
<dbReference type="Proteomes" id="UP000467841">
    <property type="component" value="Unassembled WGS sequence"/>
</dbReference>
<organism evidence="1 2">
    <name type="scientific">Microthlaspi erraticum</name>
    <dbReference type="NCBI Taxonomy" id="1685480"/>
    <lineage>
        <taxon>Eukaryota</taxon>
        <taxon>Viridiplantae</taxon>
        <taxon>Streptophyta</taxon>
        <taxon>Embryophyta</taxon>
        <taxon>Tracheophyta</taxon>
        <taxon>Spermatophyta</taxon>
        <taxon>Magnoliopsida</taxon>
        <taxon>eudicotyledons</taxon>
        <taxon>Gunneridae</taxon>
        <taxon>Pentapetalae</taxon>
        <taxon>rosids</taxon>
        <taxon>malvids</taxon>
        <taxon>Brassicales</taxon>
        <taxon>Brassicaceae</taxon>
        <taxon>Coluteocarpeae</taxon>
        <taxon>Microthlaspi</taxon>
    </lineage>
</organism>
<keyword evidence="2" id="KW-1185">Reference proteome</keyword>
<dbReference type="OrthoDB" id="1289445at2759"/>
<name>A0A6D2KCV9_9BRAS</name>
<gene>
    <name evidence="1" type="ORF">MERR_LOCUS36811</name>
</gene>
<comment type="caution">
    <text evidence="1">The sequence shown here is derived from an EMBL/GenBank/DDBJ whole genome shotgun (WGS) entry which is preliminary data.</text>
</comment>
<reference evidence="1" key="1">
    <citation type="submission" date="2020-01" db="EMBL/GenBank/DDBJ databases">
        <authorList>
            <person name="Mishra B."/>
        </authorList>
    </citation>
    <scope>NUCLEOTIDE SEQUENCE [LARGE SCALE GENOMIC DNA]</scope>
</reference>
<evidence type="ECO:0000313" key="2">
    <source>
        <dbReference type="Proteomes" id="UP000467841"/>
    </source>
</evidence>
<dbReference type="AlphaFoldDB" id="A0A6D2KCV9"/>
<dbReference type="EMBL" id="CACVBM020001418">
    <property type="protein sequence ID" value="CAA7049576.1"/>
    <property type="molecule type" value="Genomic_DNA"/>
</dbReference>
<proteinExistence type="predicted"/>
<sequence length="116" mass="13119">MSNASLIIDGVRELDQWWNKLLKYGEVVLSSVKQDDSSKYGVSDLDQWCDELPNYSVKQYYSPKAENESQEECKEGVKVDRVGEAFKVVEETTELSSQAVTATTSSCRYLFGMQIS</sequence>